<dbReference type="InterPro" id="IPR024326">
    <property type="entry name" value="RRP7_C"/>
</dbReference>
<dbReference type="InterPro" id="IPR012677">
    <property type="entry name" value="Nucleotide-bd_a/b_plait_sf"/>
</dbReference>
<keyword evidence="6" id="KW-1185">Reference proteome</keyword>
<dbReference type="Gene3D" id="6.10.250.1770">
    <property type="match status" value="1"/>
</dbReference>
<evidence type="ECO:0000259" key="3">
    <source>
        <dbReference type="Pfam" id="PF12923"/>
    </source>
</evidence>
<dbReference type="InterPro" id="IPR040446">
    <property type="entry name" value="RRP7"/>
</dbReference>
<evidence type="ECO:0000259" key="4">
    <source>
        <dbReference type="Pfam" id="PF17799"/>
    </source>
</evidence>
<feature type="region of interest" description="Disordered" evidence="2">
    <location>
        <begin position="265"/>
        <end position="291"/>
    </location>
</feature>
<dbReference type="GO" id="GO:0006364">
    <property type="term" value="P:rRNA processing"/>
    <property type="evidence" value="ECO:0007669"/>
    <property type="project" value="TreeGrafter"/>
</dbReference>
<dbReference type="Pfam" id="PF17799">
    <property type="entry name" value="RRM_Rrp7"/>
    <property type="match status" value="1"/>
</dbReference>
<feature type="region of interest" description="Disordered" evidence="2">
    <location>
        <begin position="87"/>
        <end position="145"/>
    </location>
</feature>
<evidence type="ECO:0000313" key="6">
    <source>
        <dbReference type="Proteomes" id="UP001212997"/>
    </source>
</evidence>
<feature type="domain" description="Rrp7 RRM-like N-terminal" evidence="4">
    <location>
        <begin position="9"/>
        <end position="74"/>
    </location>
</feature>
<evidence type="ECO:0000313" key="5">
    <source>
        <dbReference type="EMBL" id="KAJ3485199.1"/>
    </source>
</evidence>
<dbReference type="SUPFAM" id="SSF54928">
    <property type="entry name" value="RNA-binding domain, RBD"/>
    <property type="match status" value="1"/>
</dbReference>
<dbReference type="Proteomes" id="UP001212997">
    <property type="component" value="Unassembled WGS sequence"/>
</dbReference>
<protein>
    <recommendedName>
        <fullName evidence="7">RRM domain-containing protein</fullName>
    </recommendedName>
</protein>
<comment type="caution">
    <text evidence="5">The sequence shown here is derived from an EMBL/GenBank/DDBJ whole genome shotgun (WGS) entry which is preliminary data.</text>
</comment>
<dbReference type="GO" id="GO:0000028">
    <property type="term" value="P:ribosomal small subunit assembly"/>
    <property type="evidence" value="ECO:0007669"/>
    <property type="project" value="TreeGrafter"/>
</dbReference>
<feature type="compositionally biased region" description="Basic residues" evidence="2">
    <location>
        <begin position="273"/>
        <end position="282"/>
    </location>
</feature>
<accession>A0AAD5V5A2</accession>
<dbReference type="GO" id="GO:0003676">
    <property type="term" value="F:nucleic acid binding"/>
    <property type="evidence" value="ECO:0007669"/>
    <property type="project" value="InterPro"/>
</dbReference>
<feature type="domain" description="Ribosomal RNA-processing protein 7 C-terminal" evidence="3">
    <location>
        <begin position="198"/>
        <end position="330"/>
    </location>
</feature>
<comment type="similarity">
    <text evidence="1">Belongs to the RRP7 family.</text>
</comment>
<dbReference type="GO" id="GO:0032545">
    <property type="term" value="C:CURI complex"/>
    <property type="evidence" value="ECO:0007669"/>
    <property type="project" value="TreeGrafter"/>
</dbReference>
<organism evidence="5 6">
    <name type="scientific">Meripilus lineatus</name>
    <dbReference type="NCBI Taxonomy" id="2056292"/>
    <lineage>
        <taxon>Eukaryota</taxon>
        <taxon>Fungi</taxon>
        <taxon>Dikarya</taxon>
        <taxon>Basidiomycota</taxon>
        <taxon>Agaricomycotina</taxon>
        <taxon>Agaricomycetes</taxon>
        <taxon>Polyporales</taxon>
        <taxon>Meripilaceae</taxon>
        <taxon>Meripilus</taxon>
    </lineage>
</organism>
<dbReference type="AlphaFoldDB" id="A0AAD5V5A2"/>
<evidence type="ECO:0000256" key="1">
    <source>
        <dbReference type="ARBA" id="ARBA00006110"/>
    </source>
</evidence>
<gene>
    <name evidence="5" type="ORF">NLI96_g5117</name>
</gene>
<dbReference type="PANTHER" id="PTHR13191:SF0">
    <property type="entry name" value="RIBOSOMAL RNA-PROCESSING PROTEIN 7 HOMOLOG A-RELATED"/>
    <property type="match status" value="1"/>
</dbReference>
<dbReference type="GO" id="GO:0034456">
    <property type="term" value="C:UTP-C complex"/>
    <property type="evidence" value="ECO:0007669"/>
    <property type="project" value="TreeGrafter"/>
</dbReference>
<dbReference type="Gene3D" id="3.30.70.330">
    <property type="match status" value="1"/>
</dbReference>
<dbReference type="Pfam" id="PF12923">
    <property type="entry name" value="RRP7"/>
    <property type="match status" value="1"/>
</dbReference>
<dbReference type="PANTHER" id="PTHR13191">
    <property type="entry name" value="RIBOSOMAL RNA PROCESSING PROTEIN 7-RELATED"/>
    <property type="match status" value="1"/>
</dbReference>
<sequence>MSNTLPSSVSGFTPIPVAYSSSCTHILYATAHKNKKKLTRKNKSSTLPDERTLFLVNVPPDATEREITQFFNPAGLVERVVFEGQGFDENTRVESENESDSEEIEEESESEGGSDDENHPRKKRKVTKESKPAAPEVKPIPFPTLRTYHKTGGTAHVIFLEPSSIARALSPLSKPRPWPSDSEAPSGLSHYKALYASLRPPLDVVKDHADSYMESYEYEQAKKKQKSKHKKGEAIVDEDGFTLVTRGGAYGKTVGGGVGIASKKFQNEARRGGSGKRSRKNKKEPQEKEDFYAFQVHEKKRKELIGIKERWEQDKANIAKMKASRKYKPY</sequence>
<dbReference type="InterPro" id="IPR035979">
    <property type="entry name" value="RBD_domain_sf"/>
</dbReference>
<evidence type="ECO:0008006" key="7">
    <source>
        <dbReference type="Google" id="ProtNLM"/>
    </source>
</evidence>
<dbReference type="InterPro" id="IPR040447">
    <property type="entry name" value="RRM_Rrp7"/>
</dbReference>
<dbReference type="EMBL" id="JANAWD010000161">
    <property type="protein sequence ID" value="KAJ3485199.1"/>
    <property type="molecule type" value="Genomic_DNA"/>
</dbReference>
<reference evidence="5" key="1">
    <citation type="submission" date="2022-07" db="EMBL/GenBank/DDBJ databases">
        <title>Genome Sequence of Physisporinus lineatus.</title>
        <authorList>
            <person name="Buettner E."/>
        </authorList>
    </citation>
    <scope>NUCLEOTIDE SEQUENCE</scope>
    <source>
        <strain evidence="5">VT162</strain>
    </source>
</reference>
<proteinExistence type="inferred from homology"/>
<evidence type="ECO:0000256" key="2">
    <source>
        <dbReference type="SAM" id="MobiDB-lite"/>
    </source>
</evidence>
<feature type="compositionally biased region" description="Acidic residues" evidence="2">
    <location>
        <begin position="96"/>
        <end position="115"/>
    </location>
</feature>
<name>A0AAD5V5A2_9APHY</name>